<evidence type="ECO:0000256" key="1">
    <source>
        <dbReference type="ARBA" id="ARBA00023125"/>
    </source>
</evidence>
<accession>A0A1V3X0V1</accession>
<gene>
    <name evidence="4" type="ORF">BZL29_5261</name>
</gene>
<reference evidence="4 5" key="1">
    <citation type="submission" date="2017-02" db="EMBL/GenBank/DDBJ databases">
        <title>Complete genome sequences of Mycobacterium kansasii strains isolated from rhesus macaques.</title>
        <authorList>
            <person name="Panda A."/>
            <person name="Nagaraj S."/>
            <person name="Zhao X."/>
            <person name="Tettelin H."/>
            <person name="Detolla L.J."/>
        </authorList>
    </citation>
    <scope>NUCLEOTIDE SEQUENCE [LARGE SCALE GENOMIC DNA]</scope>
    <source>
        <strain evidence="4 5">11-3469</strain>
    </source>
</reference>
<dbReference type="STRING" id="1768.B1T50_13780"/>
<dbReference type="GO" id="GO:0005829">
    <property type="term" value="C:cytosol"/>
    <property type="evidence" value="ECO:0007669"/>
    <property type="project" value="TreeGrafter"/>
</dbReference>
<dbReference type="EMBL" id="MVBN01000005">
    <property type="protein sequence ID" value="OOK72750.1"/>
    <property type="molecule type" value="Genomic_DNA"/>
</dbReference>
<organism evidence="4 5">
    <name type="scientific">Mycobacterium kansasii</name>
    <dbReference type="NCBI Taxonomy" id="1768"/>
    <lineage>
        <taxon>Bacteria</taxon>
        <taxon>Bacillati</taxon>
        <taxon>Actinomycetota</taxon>
        <taxon>Actinomycetes</taxon>
        <taxon>Mycobacteriales</taxon>
        <taxon>Mycobacteriaceae</taxon>
        <taxon>Mycobacterium</taxon>
    </lineage>
</organism>
<dbReference type="Gene3D" id="1.10.10.60">
    <property type="entry name" value="Homeodomain-like"/>
    <property type="match status" value="1"/>
</dbReference>
<evidence type="ECO:0000256" key="2">
    <source>
        <dbReference type="SAM" id="MobiDB-lite"/>
    </source>
</evidence>
<dbReference type="Pfam" id="PF12833">
    <property type="entry name" value="HTH_18"/>
    <property type="match status" value="1"/>
</dbReference>
<feature type="domain" description="HTH araC/xylS-type" evidence="3">
    <location>
        <begin position="231"/>
        <end position="329"/>
    </location>
</feature>
<dbReference type="PROSITE" id="PS01124">
    <property type="entry name" value="HTH_ARAC_FAMILY_2"/>
    <property type="match status" value="1"/>
</dbReference>
<evidence type="ECO:0000313" key="4">
    <source>
        <dbReference type="EMBL" id="OOK72750.1"/>
    </source>
</evidence>
<dbReference type="AlphaFoldDB" id="A0A1V3X0V1"/>
<dbReference type="GO" id="GO:0003700">
    <property type="term" value="F:DNA-binding transcription factor activity"/>
    <property type="evidence" value="ECO:0007669"/>
    <property type="project" value="InterPro"/>
</dbReference>
<dbReference type="GO" id="GO:0000976">
    <property type="term" value="F:transcription cis-regulatory region binding"/>
    <property type="evidence" value="ECO:0007669"/>
    <property type="project" value="TreeGrafter"/>
</dbReference>
<dbReference type="SMART" id="SM00342">
    <property type="entry name" value="HTH_ARAC"/>
    <property type="match status" value="1"/>
</dbReference>
<comment type="caution">
    <text evidence="4">The sequence shown here is derived from an EMBL/GenBank/DDBJ whole genome shotgun (WGS) entry which is preliminary data.</text>
</comment>
<sequence length="576" mass="62536">MSVVRGTGLSNYPKLVAELGGDPASLLRAVGIRDRDVGNYDAFIPFRAAIRAMESAAEATATPDFGRRLARRQSIEILGPVGVAARTAATVADALSIFNTFMSAYSPVIRIQITSSADAQRSFIGIQFLLDEAIPCPQTLELALGVSLGVLRLLMGADYAPLAVHVSHDPVTAPADYAQYFGCTPYFAERRSGFTVRTADLSRPLNRDDVAHRAVVDYLSSITPLGAGIVESVRAIVRQLLPTGAATLDLVAEQFHLHPKTLQRRLAHEGTTFAVLVDQVRKDTADRYLRTTGISLSHLTTELGYAEQSVLTRSCKRWFGAGRQPTETGPAYRHSRGPERLPRGSVVGHRIHRCGPFQPAEEVPGQPGVAVEPPCRQRIQRYQRRAVVTVLRNQAGQRRGATGLGAATKGARGGQRRVACIAGDFQRRPGLARRIRPDRGQGVGQHRVDVDPIRRDIIRSGVRHLADNRMPGLARRPGGQRRNVVGSDYACRPPQLPQLASEAARRDHSGLRQRDACAASLQRSQVVGSRHRQPYPGLPHTGCFVVGGNSDFVGTDAVAVEIPGDQGQRKPRRLGV</sequence>
<keyword evidence="1" id="KW-0238">DNA-binding</keyword>
<dbReference type="PANTHER" id="PTHR47894:SF4">
    <property type="entry name" value="HTH-TYPE TRANSCRIPTIONAL REGULATOR GADX"/>
    <property type="match status" value="1"/>
</dbReference>
<dbReference type="Proteomes" id="UP000188532">
    <property type="component" value="Unassembled WGS sequence"/>
</dbReference>
<evidence type="ECO:0000313" key="5">
    <source>
        <dbReference type="Proteomes" id="UP000188532"/>
    </source>
</evidence>
<name>A0A1V3X0V1_MYCKA</name>
<dbReference type="InterPro" id="IPR018060">
    <property type="entry name" value="HTH_AraC"/>
</dbReference>
<protein>
    <submittedName>
        <fullName evidence="4">Arabinose-binding domain of AraC transcription regulator, N-term family protein</fullName>
    </submittedName>
</protein>
<dbReference type="Pfam" id="PF12625">
    <property type="entry name" value="Arabinose_bd"/>
    <property type="match status" value="1"/>
</dbReference>
<proteinExistence type="predicted"/>
<feature type="region of interest" description="Disordered" evidence="2">
    <location>
        <begin position="322"/>
        <end position="344"/>
    </location>
</feature>
<dbReference type="PANTHER" id="PTHR47894">
    <property type="entry name" value="HTH-TYPE TRANSCRIPTIONAL REGULATOR GADX"/>
    <property type="match status" value="1"/>
</dbReference>
<evidence type="ECO:0000259" key="3">
    <source>
        <dbReference type="PROSITE" id="PS01124"/>
    </source>
</evidence>
<dbReference type="InterPro" id="IPR032687">
    <property type="entry name" value="AraC-type_N"/>
</dbReference>